<feature type="compositionally biased region" description="Low complexity" evidence="1">
    <location>
        <begin position="340"/>
        <end position="349"/>
    </location>
</feature>
<feature type="compositionally biased region" description="Polar residues" evidence="1">
    <location>
        <begin position="315"/>
        <end position="325"/>
    </location>
</feature>
<dbReference type="GO" id="GO:0031593">
    <property type="term" value="F:polyubiquitin modification-dependent protein binding"/>
    <property type="evidence" value="ECO:0007669"/>
    <property type="project" value="TreeGrafter"/>
</dbReference>
<dbReference type="PANTHER" id="PTHR12555:SF13">
    <property type="entry name" value="UBIQUITIN RECOGNITION FACTOR IN ER-ASSOCIATED DEGRADATION PROTEIN 1"/>
    <property type="match status" value="1"/>
</dbReference>
<accession>A0A0G4KHL1</accession>
<dbReference type="STRING" id="100787.A0A0G4KHL1"/>
<sequence length="425" mass="46287">MPPKDSTWAANGGIAERDLTMAVASHSAEFRGVNWPKVKDIMDRLGYTFTKSAMEQRWTKKILKDWRARVGPESTTDESPPTSATPAKKRGRAKAIVEADVDNLDTPSKKPKVKAADTETPMKKEAIIDKHDVEDEKKDEIVEEDFMMQTLGLDVGDLIQIKTTSLELARHVKLQPQSVNFLDISDPKAVLEKAFRNFATLTKGDVFNFSYNDEVYDVAVLEVKPETDKMGVSMIETDVEVDFAPPVGYVEPERQPRGSGTSTPRSVRGGLPAGGLLHSQGTMAQAINYGAIAPSVTANISNFYGEGQRLKPGKTSKTSTPQSATPIGGVSANPAPTGPLPRRAAGPAPLRLPPNKLFFGYEIKPVKTDADKEREKENANRPHFAGQGQTLRGGAVKRKGDADEKPNVEKKGPSEGRRLDGRDGK</sequence>
<gene>
    <name evidence="3" type="ORF">BN1708_002087</name>
</gene>
<feature type="compositionally biased region" description="Basic and acidic residues" evidence="1">
    <location>
        <begin position="368"/>
        <end position="380"/>
    </location>
</feature>
<evidence type="ECO:0000313" key="3">
    <source>
        <dbReference type="EMBL" id="CRJ95979.1"/>
    </source>
</evidence>
<dbReference type="Proteomes" id="UP000044602">
    <property type="component" value="Unassembled WGS sequence"/>
</dbReference>
<feature type="compositionally biased region" description="Basic and acidic residues" evidence="1">
    <location>
        <begin position="398"/>
        <end position="425"/>
    </location>
</feature>
<dbReference type="Pfam" id="PF24842">
    <property type="entry name" value="UFD1_N2"/>
    <property type="match status" value="1"/>
</dbReference>
<dbReference type="InterPro" id="IPR004854">
    <property type="entry name" value="Ufd1-like"/>
</dbReference>
<dbReference type="EMBL" id="CVQH01001113">
    <property type="protein sequence ID" value="CRJ95979.1"/>
    <property type="molecule type" value="Genomic_DNA"/>
</dbReference>
<feature type="compositionally biased region" description="Polar residues" evidence="1">
    <location>
        <begin position="73"/>
        <end position="85"/>
    </location>
</feature>
<reference evidence="3 4" key="1">
    <citation type="submission" date="2015-05" db="EMBL/GenBank/DDBJ databases">
        <authorList>
            <person name="Wang D.B."/>
            <person name="Wang M."/>
        </authorList>
    </citation>
    <scope>NUCLEOTIDE SEQUENCE [LARGE SCALE GENOMIC DNA]</scope>
    <source>
        <strain evidence="3">VL1</strain>
    </source>
</reference>
<dbReference type="AlphaFoldDB" id="A0A0G4KHL1"/>
<evidence type="ECO:0000313" key="4">
    <source>
        <dbReference type="Proteomes" id="UP000044602"/>
    </source>
</evidence>
<feature type="region of interest" description="Disordered" evidence="1">
    <location>
        <begin position="248"/>
        <end position="274"/>
    </location>
</feature>
<proteinExistence type="predicted"/>
<dbReference type="Gene3D" id="3.10.330.10">
    <property type="match status" value="1"/>
</dbReference>
<dbReference type="GO" id="GO:0006511">
    <property type="term" value="P:ubiquitin-dependent protein catabolic process"/>
    <property type="evidence" value="ECO:0007669"/>
    <property type="project" value="InterPro"/>
</dbReference>
<feature type="region of interest" description="Disordered" evidence="1">
    <location>
        <begin position="309"/>
        <end position="355"/>
    </location>
</feature>
<evidence type="ECO:0000256" key="1">
    <source>
        <dbReference type="SAM" id="MobiDB-lite"/>
    </source>
</evidence>
<evidence type="ECO:0000259" key="2">
    <source>
        <dbReference type="Pfam" id="PF24842"/>
    </source>
</evidence>
<feature type="region of interest" description="Disordered" evidence="1">
    <location>
        <begin position="368"/>
        <end position="425"/>
    </location>
</feature>
<dbReference type="PANTHER" id="PTHR12555">
    <property type="entry name" value="UBIQUITIN FUSION DEGRADATON PROTEIN 1"/>
    <property type="match status" value="1"/>
</dbReference>
<dbReference type="InterPro" id="IPR055418">
    <property type="entry name" value="UFD1_N2"/>
</dbReference>
<name>A0A0G4KHL1_VERLO</name>
<dbReference type="GO" id="GO:0034098">
    <property type="term" value="C:VCP-NPL4-UFD1 AAA ATPase complex"/>
    <property type="evidence" value="ECO:0007669"/>
    <property type="project" value="TreeGrafter"/>
</dbReference>
<organism evidence="3 4">
    <name type="scientific">Verticillium longisporum</name>
    <name type="common">Verticillium dahliae var. longisporum</name>
    <dbReference type="NCBI Taxonomy" id="100787"/>
    <lineage>
        <taxon>Eukaryota</taxon>
        <taxon>Fungi</taxon>
        <taxon>Dikarya</taxon>
        <taxon>Ascomycota</taxon>
        <taxon>Pezizomycotina</taxon>
        <taxon>Sordariomycetes</taxon>
        <taxon>Hypocreomycetidae</taxon>
        <taxon>Glomerellales</taxon>
        <taxon>Plectosphaerellaceae</taxon>
        <taxon>Verticillium</taxon>
    </lineage>
</organism>
<keyword evidence="4" id="KW-1185">Reference proteome</keyword>
<protein>
    <recommendedName>
        <fullName evidence="2">Ubiquitin fusion degradation protein UFD1 N-terminal subdomain 2 domain-containing protein</fullName>
    </recommendedName>
</protein>
<dbReference type="GO" id="GO:0036503">
    <property type="term" value="P:ERAD pathway"/>
    <property type="evidence" value="ECO:0007669"/>
    <property type="project" value="TreeGrafter"/>
</dbReference>
<feature type="region of interest" description="Disordered" evidence="1">
    <location>
        <begin position="69"/>
        <end position="93"/>
    </location>
</feature>
<feature type="domain" description="Ubiquitin fusion degradation protein UFD1 N-terminal subdomain 2" evidence="2">
    <location>
        <begin position="169"/>
        <end position="246"/>
    </location>
</feature>